<name>A0A136JA16_9PEZI</name>
<evidence type="ECO:0000313" key="1">
    <source>
        <dbReference type="EMBL" id="KXJ94024.1"/>
    </source>
</evidence>
<organism evidence="1 2">
    <name type="scientific">Microdochium bolleyi</name>
    <dbReference type="NCBI Taxonomy" id="196109"/>
    <lineage>
        <taxon>Eukaryota</taxon>
        <taxon>Fungi</taxon>
        <taxon>Dikarya</taxon>
        <taxon>Ascomycota</taxon>
        <taxon>Pezizomycotina</taxon>
        <taxon>Sordariomycetes</taxon>
        <taxon>Xylariomycetidae</taxon>
        <taxon>Xylariales</taxon>
        <taxon>Microdochiaceae</taxon>
        <taxon>Microdochium</taxon>
    </lineage>
</organism>
<accession>A0A136JA16</accession>
<gene>
    <name evidence="1" type="ORF">Micbo1qcDRAFT_158968</name>
</gene>
<dbReference type="InParanoid" id="A0A136JA16"/>
<evidence type="ECO:0000313" key="2">
    <source>
        <dbReference type="Proteomes" id="UP000070501"/>
    </source>
</evidence>
<dbReference type="Proteomes" id="UP000070501">
    <property type="component" value="Unassembled WGS sequence"/>
</dbReference>
<feature type="non-terminal residue" evidence="1">
    <location>
        <position position="97"/>
    </location>
</feature>
<proteinExistence type="predicted"/>
<sequence>MRISRANVLAPVLLCTICKKTIARTHGLLKKTGGASFLVMGMVKRGGEDQVTDAKRQALRAVNCERESGQEKMRTRTNVPPVTMLGGWQQWCEKRGR</sequence>
<reference evidence="2" key="1">
    <citation type="submission" date="2016-02" db="EMBL/GenBank/DDBJ databases">
        <title>Draft genome sequence of Microdochium bolleyi, a fungal endophyte of beachgrass.</title>
        <authorList>
            <consortium name="DOE Joint Genome Institute"/>
            <person name="David A.S."/>
            <person name="May G."/>
            <person name="Haridas S."/>
            <person name="Lim J."/>
            <person name="Wang M."/>
            <person name="Labutti K."/>
            <person name="Lipzen A."/>
            <person name="Barry K."/>
            <person name="Grigoriev I.V."/>
        </authorList>
    </citation>
    <scope>NUCLEOTIDE SEQUENCE [LARGE SCALE GENOMIC DNA]</scope>
    <source>
        <strain evidence="2">J235TASD1</strain>
    </source>
</reference>
<protein>
    <submittedName>
        <fullName evidence="1">Uncharacterized protein</fullName>
    </submittedName>
</protein>
<dbReference type="EMBL" id="KQ964247">
    <property type="protein sequence ID" value="KXJ94024.1"/>
    <property type="molecule type" value="Genomic_DNA"/>
</dbReference>
<keyword evidence="2" id="KW-1185">Reference proteome</keyword>
<dbReference type="AlphaFoldDB" id="A0A136JA16"/>